<accession>A0A316UNF9</accession>
<dbReference type="AlphaFoldDB" id="A0A316UNF9"/>
<evidence type="ECO:0000313" key="2">
    <source>
        <dbReference type="Proteomes" id="UP000245884"/>
    </source>
</evidence>
<protein>
    <submittedName>
        <fullName evidence="1">Uncharacterized protein</fullName>
    </submittedName>
</protein>
<sequence length="200" mass="20730">MPGASPCPTKLLWHGHPCVVLDSPSHSTTHAEGMLSVKVLANVFAYLALLSSAEVTAAAVSAGSISPRSALQVQVPEQREIDFTQGKTLSRVEPKPETEDALKPREISLPVSGIRPGSMIESVGEDVGGSTQVKTHAEAAEAQTLPLSTCCSNFGALTCCDDDNPACCDAYPTLAKAREEEGLISGEADARKAASPASAS</sequence>
<organism evidence="1 2">
    <name type="scientific">Jaminaea rosea</name>
    <dbReference type="NCBI Taxonomy" id="1569628"/>
    <lineage>
        <taxon>Eukaryota</taxon>
        <taxon>Fungi</taxon>
        <taxon>Dikarya</taxon>
        <taxon>Basidiomycota</taxon>
        <taxon>Ustilaginomycotina</taxon>
        <taxon>Exobasidiomycetes</taxon>
        <taxon>Microstromatales</taxon>
        <taxon>Microstromatales incertae sedis</taxon>
        <taxon>Jaminaea</taxon>
    </lineage>
</organism>
<dbReference type="Proteomes" id="UP000245884">
    <property type="component" value="Unassembled WGS sequence"/>
</dbReference>
<name>A0A316UNF9_9BASI</name>
<dbReference type="EMBL" id="KZ819676">
    <property type="protein sequence ID" value="PWN25453.1"/>
    <property type="molecule type" value="Genomic_DNA"/>
</dbReference>
<proteinExistence type="predicted"/>
<keyword evidence="2" id="KW-1185">Reference proteome</keyword>
<reference evidence="1 2" key="1">
    <citation type="journal article" date="2018" name="Mol. Biol. Evol.">
        <title>Broad Genomic Sampling Reveals a Smut Pathogenic Ancestry of the Fungal Clade Ustilaginomycotina.</title>
        <authorList>
            <person name="Kijpornyongpan T."/>
            <person name="Mondo S.J."/>
            <person name="Barry K."/>
            <person name="Sandor L."/>
            <person name="Lee J."/>
            <person name="Lipzen A."/>
            <person name="Pangilinan J."/>
            <person name="LaButti K."/>
            <person name="Hainaut M."/>
            <person name="Henrissat B."/>
            <person name="Grigoriev I.V."/>
            <person name="Spatafora J.W."/>
            <person name="Aime M.C."/>
        </authorList>
    </citation>
    <scope>NUCLEOTIDE SEQUENCE [LARGE SCALE GENOMIC DNA]</scope>
    <source>
        <strain evidence="1 2">MCA 5214</strain>
    </source>
</reference>
<dbReference type="GeneID" id="37031669"/>
<gene>
    <name evidence="1" type="ORF">BDZ90DRAFT_75898</name>
</gene>
<dbReference type="RefSeq" id="XP_025360065.1">
    <property type="nucleotide sequence ID" value="XM_025509846.1"/>
</dbReference>
<evidence type="ECO:0000313" key="1">
    <source>
        <dbReference type="EMBL" id="PWN25453.1"/>
    </source>
</evidence>